<dbReference type="PROSITE" id="PS50878">
    <property type="entry name" value="RT_POL"/>
    <property type="match status" value="1"/>
</dbReference>
<reference evidence="2" key="1">
    <citation type="submission" date="2018-02" db="EMBL/GenBank/DDBJ databases">
        <authorList>
            <person name="Cohen D.B."/>
            <person name="Kent A.D."/>
        </authorList>
    </citation>
    <scope>NUCLEOTIDE SEQUENCE</scope>
</reference>
<evidence type="ECO:0000259" key="1">
    <source>
        <dbReference type="PROSITE" id="PS50878"/>
    </source>
</evidence>
<sequence length="682" mass="78619">MARGKSAFKFENMWLKVDGFRDKIQGWWSSYSFSGPPSLVLAKKLKALKEDLKIWNREVFGDVGLKKKGVMVDLLQLDEKEYQGLLSPKDRLQKDDLKAEWDKLAHLDEVSWRQKSRVLWLKEGDNNMKFFHKMANSHRRRNQILGIEVDGISYDEESDIREQMVQFYTSLYQENEVWRPDVDRLSFATIEEEECRMLERRFEKEEVLGVIKDMQGDKAPGPDGFTMAFFQHCWQMIDSVLIANECLDSWLKSGIPGILCKLDIEKAYDNVNWECLIHLLGCMGFGEKWQGWIRACISLVHFSILVNGSPAGFFGSSRVLRQGDPLSPLLFLLMMEILSKMLKKMVKDGFITGFKVSGNSIEEVSISHLLYVDDTMVMCNADPEQLMYVQLVLMGFETVTGLKVNLAKSMPLESNFKALSIWNPIIEKMEKRLAGWQRLYLSKGGRFTLLKSTLSNLPTYYMSLFTIPVSVAKRLEQLQRNFLWGGMGEEHKPNLIRWDTVCSPIDKGGLGVCKLVPFNRALLGKSVVEVWNGGESFMEASDGSPLWGGWWGLVHSPVGMGDRVHLWHDRWCGDMVLKEVFPTLFSCAIHKDALLSEVMVRQYGRVIWNVTFGRNFNDWEMDRVATFLNMLEAKSPIREVVDGSWWHLRRNGRFDIRSWYGAIYAATPTVFPWRSIWHTKAP</sequence>
<name>A0A2N9FT22_FAGSY</name>
<dbReference type="Pfam" id="PF00078">
    <property type="entry name" value="RVT_1"/>
    <property type="match status" value="1"/>
</dbReference>
<dbReference type="PANTHER" id="PTHR33116">
    <property type="entry name" value="REVERSE TRANSCRIPTASE ZINC-BINDING DOMAIN-CONTAINING PROTEIN-RELATED-RELATED"/>
    <property type="match status" value="1"/>
</dbReference>
<feature type="domain" description="Reverse transcriptase" evidence="1">
    <location>
        <begin position="133"/>
        <end position="441"/>
    </location>
</feature>
<dbReference type="PANTHER" id="PTHR33116:SF78">
    <property type="entry name" value="OS12G0587133 PROTEIN"/>
    <property type="match status" value="1"/>
</dbReference>
<dbReference type="InterPro" id="IPR043502">
    <property type="entry name" value="DNA/RNA_pol_sf"/>
</dbReference>
<organism evidence="2">
    <name type="scientific">Fagus sylvatica</name>
    <name type="common">Beechnut</name>
    <dbReference type="NCBI Taxonomy" id="28930"/>
    <lineage>
        <taxon>Eukaryota</taxon>
        <taxon>Viridiplantae</taxon>
        <taxon>Streptophyta</taxon>
        <taxon>Embryophyta</taxon>
        <taxon>Tracheophyta</taxon>
        <taxon>Spermatophyta</taxon>
        <taxon>Magnoliopsida</taxon>
        <taxon>eudicotyledons</taxon>
        <taxon>Gunneridae</taxon>
        <taxon>Pentapetalae</taxon>
        <taxon>rosids</taxon>
        <taxon>fabids</taxon>
        <taxon>Fagales</taxon>
        <taxon>Fagaceae</taxon>
        <taxon>Fagus</taxon>
    </lineage>
</organism>
<evidence type="ECO:0000313" key="2">
    <source>
        <dbReference type="EMBL" id="SPC90081.1"/>
    </source>
</evidence>
<gene>
    <name evidence="2" type="ORF">FSB_LOCUS17963</name>
</gene>
<dbReference type="InterPro" id="IPR000477">
    <property type="entry name" value="RT_dom"/>
</dbReference>
<dbReference type="EMBL" id="OIVN01001116">
    <property type="protein sequence ID" value="SPC90081.1"/>
    <property type="molecule type" value="Genomic_DNA"/>
</dbReference>
<dbReference type="SUPFAM" id="SSF56672">
    <property type="entry name" value="DNA/RNA polymerases"/>
    <property type="match status" value="1"/>
</dbReference>
<protein>
    <recommendedName>
        <fullName evidence="1">Reverse transcriptase domain-containing protein</fullName>
    </recommendedName>
</protein>
<proteinExistence type="predicted"/>
<dbReference type="AlphaFoldDB" id="A0A2N9FT22"/>
<accession>A0A2N9FT22</accession>